<dbReference type="OrthoDB" id="5394701at2759"/>
<dbReference type="SUPFAM" id="SSF48452">
    <property type="entry name" value="TPR-like"/>
    <property type="match status" value="1"/>
</dbReference>
<dbReference type="Pfam" id="PF25000">
    <property type="entry name" value="DUF7779"/>
    <property type="match status" value="1"/>
</dbReference>
<dbReference type="SUPFAM" id="SSF52540">
    <property type="entry name" value="P-loop containing nucleoside triphosphate hydrolases"/>
    <property type="match status" value="1"/>
</dbReference>
<evidence type="ECO:0000259" key="4">
    <source>
        <dbReference type="Pfam" id="PF25000"/>
    </source>
</evidence>
<accession>A0A6A6QR13</accession>
<evidence type="ECO:0000259" key="2">
    <source>
        <dbReference type="Pfam" id="PF00931"/>
    </source>
</evidence>
<feature type="domain" description="DUF7779" evidence="4">
    <location>
        <begin position="512"/>
        <end position="612"/>
    </location>
</feature>
<dbReference type="Gene3D" id="3.40.50.300">
    <property type="entry name" value="P-loop containing nucleotide triphosphate hydrolases"/>
    <property type="match status" value="1"/>
</dbReference>
<dbReference type="InterPro" id="IPR002182">
    <property type="entry name" value="NB-ARC"/>
</dbReference>
<sequence>MDQCEKIWKEALQSYKDTLPAKRVNQILLTPDLDSLLERTEVLRSRYSSRPIIRALNRAQPFLDTIQSFSEVVKVFLQFDPGIFALIWGSICFVLELSARHARVLSRIVDAFDAFYRALPRFCNYTQLVELAGAKVSPLRKALVEYYAEVIGVCQDAVSFCTQRSLSNLLVKPFDSSYEEKTRIRIKRLKTSSAWVDQEANVINHQSLHEGLHLILDELKLVRGHQPTMILLEYPFHNLPHARNPQFHARHTELSRLKAYLRPGVLPEALLVLGLHGTGGIGKTEIALEYAYRYQRYYDAILWVAAETSAKLSDSFSSLSGEIGIVDQSVQSSHQRCEALKRWLSAASQRSNRPCKWLIIYDNVETSDSLKPFWPTGSYGAVIVTSRNPAVSHPLGGPTAAIEVLPFSASEAQNLLLKFGTDGESAVSREEQSAAEAITGAVGNVPLAVFLTGRYIYSARLSLTQFLTAQPDFERAFLFDEQVHSQSFGNYEQSLDKTWSLGSFTANGNPSLAERAVLLMDMVALLDPDGIPLSLFMPKDHQKMLCEGPDQPDEIPCLERYLDSTFTDVSRLDQAISALIGRSMVARKRGAECISCHRLVQISVLNYMPRDRRVVAFNKLQFHLNGVFPQQGDGEPLHSEWKRCEEFSSQVAALLETYKWVKEDVQSPILLCEVTSRCAWYYFERGDMPIAHQLAADAILICENALFRNNHLGYSAWYVKDQLSHLYNVQASVAYETGRTKDASALHSKIKAMRLANSRKGNLDDDKWLAAADGNLAISSMAEGKPETALPLILSLLKRPDIDANEDVYLNNACVCYILLGDYVNALASLFYAGNIYHKQGQLDEAFNALSKCLRLRQALMPKHSYTGLTLHKLGVVVQEQGDIDTSIEYFREALLILETCENQTGAACRSAFAISKAYGLLADDDDNTLKFEKVGKALKASLNDERAAFLGTDPSEYDRFVGFSHR</sequence>
<dbReference type="Proteomes" id="UP000799750">
    <property type="component" value="Unassembled WGS sequence"/>
</dbReference>
<dbReference type="PANTHER" id="PTHR35205:SF1">
    <property type="entry name" value="ZU5 DOMAIN-CONTAINING PROTEIN"/>
    <property type="match status" value="1"/>
</dbReference>
<feature type="repeat" description="TPR" evidence="1">
    <location>
        <begin position="827"/>
        <end position="860"/>
    </location>
</feature>
<dbReference type="InterPro" id="IPR011990">
    <property type="entry name" value="TPR-like_helical_dom_sf"/>
</dbReference>
<gene>
    <name evidence="5" type="ORF">BU16DRAFT_618820</name>
</gene>
<dbReference type="InterPro" id="IPR027417">
    <property type="entry name" value="P-loop_NTPase"/>
</dbReference>
<dbReference type="InterPro" id="IPR019734">
    <property type="entry name" value="TPR_rpt"/>
</dbReference>
<dbReference type="EMBL" id="MU004190">
    <property type="protein sequence ID" value="KAF2494841.1"/>
    <property type="molecule type" value="Genomic_DNA"/>
</dbReference>
<dbReference type="PROSITE" id="PS50005">
    <property type="entry name" value="TPR"/>
    <property type="match status" value="1"/>
</dbReference>
<dbReference type="AlphaFoldDB" id="A0A6A6QR13"/>
<dbReference type="GO" id="GO:0043531">
    <property type="term" value="F:ADP binding"/>
    <property type="evidence" value="ECO:0007669"/>
    <property type="project" value="InterPro"/>
</dbReference>
<evidence type="ECO:0000313" key="5">
    <source>
        <dbReference type="EMBL" id="KAF2494841.1"/>
    </source>
</evidence>
<evidence type="ECO:0000256" key="1">
    <source>
        <dbReference type="PROSITE-ProRule" id="PRU00339"/>
    </source>
</evidence>
<dbReference type="Pfam" id="PF24809">
    <property type="entry name" value="DUF7708"/>
    <property type="match status" value="1"/>
</dbReference>
<dbReference type="Gene3D" id="1.25.40.10">
    <property type="entry name" value="Tetratricopeptide repeat domain"/>
    <property type="match status" value="1"/>
</dbReference>
<feature type="domain" description="DUF7708" evidence="3">
    <location>
        <begin position="61"/>
        <end position="205"/>
    </location>
</feature>
<name>A0A6A6QR13_9PEZI</name>
<dbReference type="InterPro" id="IPR056681">
    <property type="entry name" value="DUF7779"/>
</dbReference>
<dbReference type="Pfam" id="PF00931">
    <property type="entry name" value="NB-ARC"/>
    <property type="match status" value="1"/>
</dbReference>
<evidence type="ECO:0000313" key="6">
    <source>
        <dbReference type="Proteomes" id="UP000799750"/>
    </source>
</evidence>
<reference evidence="5" key="1">
    <citation type="journal article" date="2020" name="Stud. Mycol.">
        <title>101 Dothideomycetes genomes: a test case for predicting lifestyles and emergence of pathogens.</title>
        <authorList>
            <person name="Haridas S."/>
            <person name="Albert R."/>
            <person name="Binder M."/>
            <person name="Bloem J."/>
            <person name="Labutti K."/>
            <person name="Salamov A."/>
            <person name="Andreopoulos B."/>
            <person name="Baker S."/>
            <person name="Barry K."/>
            <person name="Bills G."/>
            <person name="Bluhm B."/>
            <person name="Cannon C."/>
            <person name="Castanera R."/>
            <person name="Culley D."/>
            <person name="Daum C."/>
            <person name="Ezra D."/>
            <person name="Gonzalez J."/>
            <person name="Henrissat B."/>
            <person name="Kuo A."/>
            <person name="Liang C."/>
            <person name="Lipzen A."/>
            <person name="Lutzoni F."/>
            <person name="Magnuson J."/>
            <person name="Mondo S."/>
            <person name="Nolan M."/>
            <person name="Ohm R."/>
            <person name="Pangilinan J."/>
            <person name="Park H.-J."/>
            <person name="Ramirez L."/>
            <person name="Alfaro M."/>
            <person name="Sun H."/>
            <person name="Tritt A."/>
            <person name="Yoshinaga Y."/>
            <person name="Zwiers L.-H."/>
            <person name="Turgeon B."/>
            <person name="Goodwin S."/>
            <person name="Spatafora J."/>
            <person name="Crous P."/>
            <person name="Grigoriev I."/>
        </authorList>
    </citation>
    <scope>NUCLEOTIDE SEQUENCE</scope>
    <source>
        <strain evidence="5">CBS 269.34</strain>
    </source>
</reference>
<dbReference type="PANTHER" id="PTHR35205">
    <property type="entry name" value="NB-ARC AND TPR DOMAIN PROTEIN"/>
    <property type="match status" value="1"/>
</dbReference>
<organism evidence="5 6">
    <name type="scientific">Lophium mytilinum</name>
    <dbReference type="NCBI Taxonomy" id="390894"/>
    <lineage>
        <taxon>Eukaryota</taxon>
        <taxon>Fungi</taxon>
        <taxon>Dikarya</taxon>
        <taxon>Ascomycota</taxon>
        <taxon>Pezizomycotina</taxon>
        <taxon>Dothideomycetes</taxon>
        <taxon>Pleosporomycetidae</taxon>
        <taxon>Mytilinidiales</taxon>
        <taxon>Mytilinidiaceae</taxon>
        <taxon>Lophium</taxon>
    </lineage>
</organism>
<dbReference type="Pfam" id="PF13424">
    <property type="entry name" value="TPR_12"/>
    <property type="match status" value="1"/>
</dbReference>
<keyword evidence="1" id="KW-0802">TPR repeat</keyword>
<protein>
    <submittedName>
        <fullName evidence="5">Uncharacterized protein</fullName>
    </submittedName>
</protein>
<keyword evidence="6" id="KW-1185">Reference proteome</keyword>
<dbReference type="SMART" id="SM00028">
    <property type="entry name" value="TPR"/>
    <property type="match status" value="2"/>
</dbReference>
<evidence type="ECO:0000259" key="3">
    <source>
        <dbReference type="Pfam" id="PF24809"/>
    </source>
</evidence>
<dbReference type="PRINTS" id="PR00364">
    <property type="entry name" value="DISEASERSIST"/>
</dbReference>
<feature type="domain" description="NB-ARC" evidence="2">
    <location>
        <begin position="272"/>
        <end position="422"/>
    </location>
</feature>
<proteinExistence type="predicted"/>
<dbReference type="InterPro" id="IPR056125">
    <property type="entry name" value="DUF7708"/>
</dbReference>